<dbReference type="NCBIfam" id="TIGR03696">
    <property type="entry name" value="Rhs_assc_core"/>
    <property type="match status" value="1"/>
</dbReference>
<reference evidence="1 2" key="1">
    <citation type="journal article" date="2012" name="J. Bacteriol.">
        <title>Draft genome sequence of the cyanide-utilizing bacterium Pseudomonas fluorescens strain NCIMB 11764.</title>
        <authorList>
            <person name="Vilo C.A."/>
            <person name="Benedik M.J."/>
            <person name="Kunz D.A."/>
            <person name="Dong Q."/>
        </authorList>
    </citation>
    <scope>NUCLEOTIDE SEQUENCE [LARGE SCALE GENOMIC DNA]</scope>
    <source>
        <strain evidence="1 2">NCIMB 11764</strain>
    </source>
</reference>
<name>A0A0K1QHR2_PSEFL</name>
<dbReference type="Gene3D" id="2.180.10.10">
    <property type="entry name" value="RHS repeat-associated core"/>
    <property type="match status" value="1"/>
</dbReference>
<dbReference type="OrthoDB" id="8596416at2"/>
<evidence type="ECO:0000313" key="2">
    <source>
        <dbReference type="Proteomes" id="UP000017175"/>
    </source>
</evidence>
<gene>
    <name evidence="1" type="ORF">B723_02400</name>
</gene>
<protein>
    <submittedName>
        <fullName evidence="1">RHS repeat-associated core domain protein containing protein</fullName>
    </submittedName>
</protein>
<dbReference type="InterPro" id="IPR050708">
    <property type="entry name" value="T6SS_VgrG/RHS"/>
</dbReference>
<sequence>MEPGHALHRNTPKLAVVDPRGLAVASVAYYRKTSADASPEPRVTRETFDVAGRSVANWDARLGSGSTPIASLTIVPAFSGKPVLTVSVDAGWRLALQDEAGQVRQNWDGAGNTTWFDYDLMGRPLIVEQASVNAASQCVERLYYGAAEPDVSDRNQCGRLIRHADAAGRREVHDFSLQGEPLTESRRFLAELDHPGWPVAENQQNALLEQGEDKTYRTHWHYGASGEMLEQIDAAGHSRRYAYTVSGQLQSTWLKVAGKSEQLLVSDIAYNAFGQVERETAGNGVSCSSVYDPADGRLRQLLAIKGERCLQDFRYDYDAMGNILCMADQSQPVSWFANQRVDPINRYGYDSLYQLISATGREVASAINGPARPELIEPPDPARLQNYSQSWCYDAGGNLLEQRHSNKPTHFMVIDTGSNRGLTRVEGQVPDFDAGFDGNGNLKFLTPGQLMRWTARNELREVVLVSRPEGRSDSERYIYDGAGMRVRKVRNALASSVSRIADVRYLPGLEIRTDGADSPGEVLQVLNVQAGRSNVRLLHWVHGQPDDQLRYSLDDHLGSSTLELDGRGDLISYEGYYPYGGTAWWMGRSKVEVKYKFLRYSGKELDATGLYYYGFRYYAPWLGRWLTPDPAWAIDGLNFYRMARNNPVTHRDEFGLYSGKGDAFERYVEDDGYTIVARGRYKLSSRENAHVERALGVAQTVVIEAIQELKSGLAMDSRLDDVYGPGVGEKFKPTLIAWFETLKDEMISYRSGSKKDQFVFLNSAKKDVAFVYKMDPEKRIFINGQAGSDDRSLVGLVQILIHEVSHLALNTHDFFYYERTFSDKIPDLVKDLKSRVEIAGKGLQGTDRVMVSNLLSGYHEKKISDGELIGMFGTNNLNQINNDILGNPDYRSQALIYNADSLAFAALYIGTSALGRFLNRTKSPARSPVPEY</sequence>
<dbReference type="eggNOG" id="COG3209">
    <property type="taxonomic scope" value="Bacteria"/>
</dbReference>
<proteinExistence type="predicted"/>
<dbReference type="GO" id="GO:0008237">
    <property type="term" value="F:metallopeptidase activity"/>
    <property type="evidence" value="ECO:0007669"/>
    <property type="project" value="InterPro"/>
</dbReference>
<dbReference type="PANTHER" id="PTHR32305:SF15">
    <property type="entry name" value="PROTEIN RHSA-RELATED"/>
    <property type="match status" value="1"/>
</dbReference>
<organism evidence="1 2">
    <name type="scientific">Pseudomonas fluorescens NCIMB 11764</name>
    <dbReference type="NCBI Taxonomy" id="1221522"/>
    <lineage>
        <taxon>Bacteria</taxon>
        <taxon>Pseudomonadati</taxon>
        <taxon>Pseudomonadota</taxon>
        <taxon>Gammaproteobacteria</taxon>
        <taxon>Pseudomonadales</taxon>
        <taxon>Pseudomonadaceae</taxon>
        <taxon>Pseudomonas</taxon>
    </lineage>
</organism>
<evidence type="ECO:0000313" key="1">
    <source>
        <dbReference type="EMBL" id="AKV05291.1"/>
    </source>
</evidence>
<dbReference type="InterPro" id="IPR024079">
    <property type="entry name" value="MetalloPept_cat_dom_sf"/>
</dbReference>
<accession>A0A0K1QHR2</accession>
<dbReference type="EMBL" id="CP010945">
    <property type="protein sequence ID" value="AKV05291.1"/>
    <property type="molecule type" value="Genomic_DNA"/>
</dbReference>
<dbReference type="PANTHER" id="PTHR32305">
    <property type="match status" value="1"/>
</dbReference>
<dbReference type="InterPro" id="IPR022385">
    <property type="entry name" value="Rhs_assc_core"/>
</dbReference>
<dbReference type="AlphaFoldDB" id="A0A0K1QHR2"/>
<dbReference type="Proteomes" id="UP000017175">
    <property type="component" value="Chromosome"/>
</dbReference>
<dbReference type="RefSeq" id="WP_017341171.1">
    <property type="nucleotide sequence ID" value="NZ_CP010945.1"/>
</dbReference>
<dbReference type="Gene3D" id="3.40.390.10">
    <property type="entry name" value="Collagenase (Catalytic Domain)"/>
    <property type="match status" value="1"/>
</dbReference>